<dbReference type="SUPFAM" id="SSF55961">
    <property type="entry name" value="Bet v1-like"/>
    <property type="match status" value="1"/>
</dbReference>
<comment type="similarity">
    <text evidence="1">Belongs to the MLP family.</text>
</comment>
<proteinExistence type="inferred from homology"/>
<feature type="compositionally biased region" description="Basic and acidic residues" evidence="2">
    <location>
        <begin position="201"/>
        <end position="212"/>
    </location>
</feature>
<dbReference type="GO" id="GO:0006952">
    <property type="term" value="P:defense response"/>
    <property type="evidence" value="ECO:0007669"/>
    <property type="project" value="InterPro"/>
</dbReference>
<gene>
    <name evidence="4" type="ORF">VNO80_25916</name>
</gene>
<evidence type="ECO:0000256" key="2">
    <source>
        <dbReference type="SAM" id="MobiDB-lite"/>
    </source>
</evidence>
<evidence type="ECO:0000259" key="3">
    <source>
        <dbReference type="Pfam" id="PF00407"/>
    </source>
</evidence>
<name>A0AAN9LVI4_PHACN</name>
<organism evidence="4 5">
    <name type="scientific">Phaseolus coccineus</name>
    <name type="common">Scarlet runner bean</name>
    <name type="synonym">Phaseolus multiflorus</name>
    <dbReference type="NCBI Taxonomy" id="3886"/>
    <lineage>
        <taxon>Eukaryota</taxon>
        <taxon>Viridiplantae</taxon>
        <taxon>Streptophyta</taxon>
        <taxon>Embryophyta</taxon>
        <taxon>Tracheophyta</taxon>
        <taxon>Spermatophyta</taxon>
        <taxon>Magnoliopsida</taxon>
        <taxon>eudicotyledons</taxon>
        <taxon>Gunneridae</taxon>
        <taxon>Pentapetalae</taxon>
        <taxon>rosids</taxon>
        <taxon>fabids</taxon>
        <taxon>Fabales</taxon>
        <taxon>Fabaceae</taxon>
        <taxon>Papilionoideae</taxon>
        <taxon>50 kb inversion clade</taxon>
        <taxon>NPAAA clade</taxon>
        <taxon>indigoferoid/millettioid clade</taxon>
        <taxon>Phaseoleae</taxon>
        <taxon>Phaseolus</taxon>
    </lineage>
</organism>
<accession>A0AAN9LVI4</accession>
<dbReference type="InterPro" id="IPR023393">
    <property type="entry name" value="START-like_dom_sf"/>
</dbReference>
<dbReference type="InterPro" id="IPR052006">
    <property type="entry name" value="MLP-like"/>
</dbReference>
<dbReference type="AlphaFoldDB" id="A0AAN9LVI4"/>
<feature type="compositionally biased region" description="Basic and acidic residues" evidence="2">
    <location>
        <begin position="240"/>
        <end position="254"/>
    </location>
</feature>
<feature type="compositionally biased region" description="Basic and acidic residues" evidence="2">
    <location>
        <begin position="287"/>
        <end position="303"/>
    </location>
</feature>
<sequence>MSLTGKISTELPVHAAAEKWFHTYTNQLHHIQHVTDKVHASKLHEGDDWHANDSVKHWTYTVGFQMESVKLTYVAPSRTMKATGERQIQGTKWYQFDQSYPIPDYCEPEKVLAKFETPVLTLTMPKKATSQAPPKQQVQTSQVKGVEAEPKLDEKLQDGTTTPPSTTTTKVEEPTQGKKSVSPQPTTTLEDTSSQIPSEPFKGRMGQEEAVERVGPSGENQMGEKELEAKPTPTRAASLHGDEKIQKGQIEIESKPAPTRTTTMQRDEKIQKGQEIESKPTPTVPTKMERDEKPQKGREEFEPKATSTMAPIRKLECVFSPNIKTDEQPTKGQEEDKPKPDITNVTRKTTVKEQLEEEKTEETRDEDSEETSDEDEEKERITKEDKKEPSKSRKSVKDKEQTDFGEKETKTEKILAKEAETSAPKVQKEKEKQSNNKTSLKKKGKSEGNAMERVGFVSHVFTKFAEWTLNKEEKKLAAKIGAAVLVIAALCIL</sequence>
<comment type="caution">
    <text evidence="4">The sequence shown here is derived from an EMBL/GenBank/DDBJ whole genome shotgun (WGS) entry which is preliminary data.</text>
</comment>
<protein>
    <recommendedName>
        <fullName evidence="3">Bet v I/Major latex protein domain-containing protein</fullName>
    </recommendedName>
</protein>
<feature type="compositionally biased region" description="Basic and acidic residues" evidence="2">
    <location>
        <begin position="378"/>
        <end position="434"/>
    </location>
</feature>
<feature type="compositionally biased region" description="Polar residues" evidence="2">
    <location>
        <begin position="177"/>
        <end position="197"/>
    </location>
</feature>
<dbReference type="CDD" id="cd06464">
    <property type="entry name" value="ACD_sHsps-like"/>
    <property type="match status" value="1"/>
</dbReference>
<dbReference type="PANTHER" id="PTHR31338:SF16">
    <property type="entry name" value="POLYKETIDE CYCLASE_DEHYDRASE AND LIPID TRANSPORT SUPERFAMILY PROTEIN"/>
    <property type="match status" value="1"/>
</dbReference>
<keyword evidence="5" id="KW-1185">Reference proteome</keyword>
<evidence type="ECO:0000256" key="1">
    <source>
        <dbReference type="ARBA" id="ARBA00038242"/>
    </source>
</evidence>
<feature type="compositionally biased region" description="Acidic residues" evidence="2">
    <location>
        <begin position="355"/>
        <end position="377"/>
    </location>
</feature>
<reference evidence="4 5" key="1">
    <citation type="submission" date="2024-01" db="EMBL/GenBank/DDBJ databases">
        <title>The genomes of 5 underutilized Papilionoideae crops provide insights into root nodulation and disease resistanc.</title>
        <authorList>
            <person name="Jiang F."/>
        </authorList>
    </citation>
    <scope>NUCLEOTIDE SEQUENCE [LARGE SCALE GENOMIC DNA]</scope>
    <source>
        <strain evidence="4">JINMINGXINNONG_FW02</strain>
        <tissue evidence="4">Leaves</tissue>
    </source>
</reference>
<evidence type="ECO:0000313" key="4">
    <source>
        <dbReference type="EMBL" id="KAK7342957.1"/>
    </source>
</evidence>
<dbReference type="InterPro" id="IPR000916">
    <property type="entry name" value="Bet_v_I/MLP"/>
</dbReference>
<feature type="compositionally biased region" description="Low complexity" evidence="2">
    <location>
        <begin position="160"/>
        <end position="169"/>
    </location>
</feature>
<feature type="compositionally biased region" description="Basic and acidic residues" evidence="2">
    <location>
        <begin position="146"/>
        <end position="157"/>
    </location>
</feature>
<dbReference type="EMBL" id="JAYMYR010000009">
    <property type="protein sequence ID" value="KAK7342957.1"/>
    <property type="molecule type" value="Genomic_DNA"/>
</dbReference>
<feature type="domain" description="Bet v I/Major latex protein" evidence="3">
    <location>
        <begin position="3"/>
        <end position="70"/>
    </location>
</feature>
<dbReference type="Proteomes" id="UP001374584">
    <property type="component" value="Unassembled WGS sequence"/>
</dbReference>
<dbReference type="Gene3D" id="3.30.530.20">
    <property type="match status" value="1"/>
</dbReference>
<evidence type="ECO:0000313" key="5">
    <source>
        <dbReference type="Proteomes" id="UP001374584"/>
    </source>
</evidence>
<dbReference type="PANTHER" id="PTHR31338">
    <property type="entry name" value="POLYKETIDE CYCLASE/DEHYDRASE AND LIPID TRANSPORT SUPERFAMILY PROTEIN"/>
    <property type="match status" value="1"/>
</dbReference>
<feature type="region of interest" description="Disordered" evidence="2">
    <location>
        <begin position="125"/>
        <end position="448"/>
    </location>
</feature>
<feature type="compositionally biased region" description="Basic and acidic residues" evidence="2">
    <location>
        <begin position="265"/>
        <end position="278"/>
    </location>
</feature>
<feature type="compositionally biased region" description="Polar residues" evidence="2">
    <location>
        <begin position="128"/>
        <end position="143"/>
    </location>
</feature>
<dbReference type="Pfam" id="PF00407">
    <property type="entry name" value="Bet_v_1"/>
    <property type="match status" value="1"/>
</dbReference>
<feature type="compositionally biased region" description="Basic and acidic residues" evidence="2">
    <location>
        <begin position="324"/>
        <end position="340"/>
    </location>
</feature>